<sequence length="104" mass="12053">MHPRFWIYRLLCELMIQAAAVDVHILPYIYQKVMEKLSEESLWRPEVRSIVVVSVPLAMNRPDWPPIQLQVFFWPWVAISNSFTLGVKDSSAFRGLRVTLGPVA</sequence>
<organism evidence="2 3">
    <name type="scientific">Cinchona calisaya</name>
    <dbReference type="NCBI Taxonomy" id="153742"/>
    <lineage>
        <taxon>Eukaryota</taxon>
        <taxon>Viridiplantae</taxon>
        <taxon>Streptophyta</taxon>
        <taxon>Embryophyta</taxon>
        <taxon>Tracheophyta</taxon>
        <taxon>Spermatophyta</taxon>
        <taxon>Magnoliopsida</taxon>
        <taxon>eudicotyledons</taxon>
        <taxon>Gunneridae</taxon>
        <taxon>Pentapetalae</taxon>
        <taxon>asterids</taxon>
        <taxon>lamiids</taxon>
        <taxon>Gentianales</taxon>
        <taxon>Rubiaceae</taxon>
        <taxon>Cinchonoideae</taxon>
        <taxon>Cinchoneae</taxon>
        <taxon>Cinchona</taxon>
    </lineage>
</organism>
<evidence type="ECO:0000256" key="1">
    <source>
        <dbReference type="SAM" id="SignalP"/>
    </source>
</evidence>
<dbReference type="SUPFAM" id="SSF53098">
    <property type="entry name" value="Ribonuclease H-like"/>
    <property type="match status" value="1"/>
</dbReference>
<evidence type="ECO:0000313" key="2">
    <source>
        <dbReference type="EMBL" id="KAL3526123.1"/>
    </source>
</evidence>
<keyword evidence="1" id="KW-0732">Signal</keyword>
<name>A0ABD3A3L4_9GENT</name>
<gene>
    <name evidence="2" type="ORF">ACH5RR_014495</name>
</gene>
<evidence type="ECO:0000313" key="3">
    <source>
        <dbReference type="Proteomes" id="UP001630127"/>
    </source>
</evidence>
<dbReference type="Proteomes" id="UP001630127">
    <property type="component" value="Unassembled WGS sequence"/>
</dbReference>
<protein>
    <submittedName>
        <fullName evidence="2">Uncharacterized protein</fullName>
    </submittedName>
</protein>
<accession>A0ABD3A3L4</accession>
<dbReference type="InterPro" id="IPR012337">
    <property type="entry name" value="RNaseH-like_sf"/>
</dbReference>
<dbReference type="AlphaFoldDB" id="A0ABD3A3L4"/>
<keyword evidence="3" id="KW-1185">Reference proteome</keyword>
<proteinExistence type="predicted"/>
<feature type="chain" id="PRO_5044848660" evidence="1">
    <location>
        <begin position="21"/>
        <end position="104"/>
    </location>
</feature>
<comment type="caution">
    <text evidence="2">The sequence shown here is derived from an EMBL/GenBank/DDBJ whole genome shotgun (WGS) entry which is preliminary data.</text>
</comment>
<feature type="signal peptide" evidence="1">
    <location>
        <begin position="1"/>
        <end position="20"/>
    </location>
</feature>
<dbReference type="EMBL" id="JBJUIK010000006">
    <property type="protein sequence ID" value="KAL3526123.1"/>
    <property type="molecule type" value="Genomic_DNA"/>
</dbReference>
<dbReference type="PANTHER" id="PTHR46814">
    <property type="entry name" value="EGALITARIAN, ISOFORM B"/>
    <property type="match status" value="1"/>
</dbReference>
<reference evidence="2 3" key="1">
    <citation type="submission" date="2024-11" db="EMBL/GenBank/DDBJ databases">
        <title>A near-complete genome assembly of Cinchona calisaya.</title>
        <authorList>
            <person name="Lian D.C."/>
            <person name="Zhao X.W."/>
            <person name="Wei L."/>
        </authorList>
    </citation>
    <scope>NUCLEOTIDE SEQUENCE [LARGE SCALE GENOMIC DNA]</scope>
    <source>
        <tissue evidence="2">Nenye</tissue>
    </source>
</reference>
<dbReference type="PANTHER" id="PTHR46814:SF4">
    <property type="entry name" value="3'-5' EXONUCLEASE DOMAIN-CONTAINING PROTEIN"/>
    <property type="match status" value="1"/>
</dbReference>